<dbReference type="Proteomes" id="UP001595997">
    <property type="component" value="Unassembled WGS sequence"/>
</dbReference>
<dbReference type="SMART" id="SM00729">
    <property type="entry name" value="Elp3"/>
    <property type="match status" value="1"/>
</dbReference>
<gene>
    <name evidence="3" type="ORF">ACFPA8_16525</name>
</gene>
<dbReference type="SFLD" id="SFLDS00029">
    <property type="entry name" value="Radical_SAM"/>
    <property type="match status" value="1"/>
</dbReference>
<dbReference type="SUPFAM" id="SSF102114">
    <property type="entry name" value="Radical SAM enzymes"/>
    <property type="match status" value="1"/>
</dbReference>
<feature type="domain" description="Radical SAM core" evidence="2">
    <location>
        <begin position="75"/>
        <end position="323"/>
    </location>
</feature>
<organism evidence="3 4">
    <name type="scientific">Streptomyces ovatisporus</name>
    <dbReference type="NCBI Taxonomy" id="1128682"/>
    <lineage>
        <taxon>Bacteria</taxon>
        <taxon>Bacillati</taxon>
        <taxon>Actinomycetota</taxon>
        <taxon>Actinomycetes</taxon>
        <taxon>Kitasatosporales</taxon>
        <taxon>Streptomycetaceae</taxon>
        <taxon>Streptomyces</taxon>
    </lineage>
</organism>
<dbReference type="InterPro" id="IPR006638">
    <property type="entry name" value="Elp3/MiaA/NifB-like_rSAM"/>
</dbReference>
<protein>
    <recommendedName>
        <fullName evidence="1">Heme chaperone HemW</fullName>
    </recommendedName>
</protein>
<dbReference type="InterPro" id="IPR007197">
    <property type="entry name" value="rSAM"/>
</dbReference>
<dbReference type="RefSeq" id="WP_386449015.1">
    <property type="nucleotide sequence ID" value="NZ_JBHSFH010000007.1"/>
</dbReference>
<dbReference type="CDD" id="cd01335">
    <property type="entry name" value="Radical_SAM"/>
    <property type="match status" value="1"/>
</dbReference>
<comment type="caution">
    <text evidence="3">The sequence shown here is derived from an EMBL/GenBank/DDBJ whole genome shotgun (WGS) entry which is preliminary data.</text>
</comment>
<evidence type="ECO:0000256" key="1">
    <source>
        <dbReference type="ARBA" id="ARBA00017228"/>
    </source>
</evidence>
<dbReference type="InterPro" id="IPR023404">
    <property type="entry name" value="rSAM_horseshoe"/>
</dbReference>
<name>A0ABV9A9W9_9ACTN</name>
<dbReference type="PROSITE" id="PS51918">
    <property type="entry name" value="RADICAL_SAM"/>
    <property type="match status" value="1"/>
</dbReference>
<dbReference type="EMBL" id="JBHSFH010000007">
    <property type="protein sequence ID" value="MFC4495735.1"/>
    <property type="molecule type" value="Genomic_DNA"/>
</dbReference>
<dbReference type="PANTHER" id="PTHR13932:SF5">
    <property type="entry name" value="RADICAL S-ADENOSYL METHIONINE DOMAIN-CONTAINING PROTEIN 1, MITOCHONDRIAL"/>
    <property type="match status" value="1"/>
</dbReference>
<evidence type="ECO:0000259" key="2">
    <source>
        <dbReference type="PROSITE" id="PS51918"/>
    </source>
</evidence>
<dbReference type="SFLD" id="SFLDG01065">
    <property type="entry name" value="anaerobic_coproporphyrinogen-I"/>
    <property type="match status" value="1"/>
</dbReference>
<proteinExistence type="predicted"/>
<keyword evidence="4" id="KW-1185">Reference proteome</keyword>
<dbReference type="PANTHER" id="PTHR13932">
    <property type="entry name" value="COPROPORPHYRINIGEN III OXIDASE"/>
    <property type="match status" value="1"/>
</dbReference>
<dbReference type="Pfam" id="PF04055">
    <property type="entry name" value="Radical_SAM"/>
    <property type="match status" value="1"/>
</dbReference>
<evidence type="ECO:0000313" key="3">
    <source>
        <dbReference type="EMBL" id="MFC4495735.1"/>
    </source>
</evidence>
<dbReference type="InterPro" id="IPR058240">
    <property type="entry name" value="rSAM_sf"/>
</dbReference>
<dbReference type="InterPro" id="IPR034505">
    <property type="entry name" value="Coproporphyrinogen-III_oxidase"/>
</dbReference>
<reference evidence="4" key="1">
    <citation type="journal article" date="2019" name="Int. J. Syst. Evol. Microbiol.">
        <title>The Global Catalogue of Microorganisms (GCM) 10K type strain sequencing project: providing services to taxonomists for standard genome sequencing and annotation.</title>
        <authorList>
            <consortium name="The Broad Institute Genomics Platform"/>
            <consortium name="The Broad Institute Genome Sequencing Center for Infectious Disease"/>
            <person name="Wu L."/>
            <person name="Ma J."/>
        </authorList>
    </citation>
    <scope>NUCLEOTIDE SEQUENCE [LARGE SCALE GENOMIC DNA]</scope>
    <source>
        <strain evidence="4">CGMCC 4.7357</strain>
    </source>
</reference>
<dbReference type="SFLD" id="SFLDG01082">
    <property type="entry name" value="B12-binding_domain_containing"/>
    <property type="match status" value="1"/>
</dbReference>
<evidence type="ECO:0000313" key="4">
    <source>
        <dbReference type="Proteomes" id="UP001595997"/>
    </source>
</evidence>
<accession>A0ABV9A9W9</accession>
<sequence>MDIARRQSYEESLVSLRQTDPAHPVPAVLETLTDPANRHLVEYVTEDPFGAHVFPGNIPGHSPQDFLADLDRQLASTAPIHLWSYIPTCAYRCRFCQYPVVLAKGSPEAVDSKAAQWVDWNIREAQLWLRDVPSLASAPIGEFNVFGGTPSLLPPDAIRRLLDFYRENFAFTADTAIRFEGDPSTFTPEKLELLAELGCTKLSSGVQSFDDPVLEQCGREHTAQMCVDFVRNAQSLGFEWISIDLMYGLLDQTVDSVRRDLDIVVENELTAVVCTKLHLADYSDTRTGVAGEKPAAWQLPEYRARLVEKGHRWPTLGEQYQMRELLTEGLRSAGYSERPTMYFARDGLGPEKWKAIMVDQDKQEAEVAIGLGGSSSCRASEAITDVNWKKYSEAVEAGRVPLGSATRFSEEAQESRAVKMALSTLRPLDDRLHQERFPGCSLFDEPWRSRFASLQERGLAVVDGGSKQISLTADGEVLVEAIINSEL</sequence>
<dbReference type="Gene3D" id="3.80.30.20">
    <property type="entry name" value="tm_1862 like domain"/>
    <property type="match status" value="1"/>
</dbReference>